<organism evidence="2 3">
    <name type="scientific">Mycena pura</name>
    <dbReference type="NCBI Taxonomy" id="153505"/>
    <lineage>
        <taxon>Eukaryota</taxon>
        <taxon>Fungi</taxon>
        <taxon>Dikarya</taxon>
        <taxon>Basidiomycota</taxon>
        <taxon>Agaricomycotina</taxon>
        <taxon>Agaricomycetes</taxon>
        <taxon>Agaricomycetidae</taxon>
        <taxon>Agaricales</taxon>
        <taxon>Marasmiineae</taxon>
        <taxon>Mycenaceae</taxon>
        <taxon>Mycena</taxon>
    </lineage>
</organism>
<keyword evidence="3" id="KW-1185">Reference proteome</keyword>
<dbReference type="EMBL" id="JARJCW010000001">
    <property type="protein sequence ID" value="KAJ7230737.1"/>
    <property type="molecule type" value="Genomic_DNA"/>
</dbReference>
<sequence length="119" mass="13013">MSNVQWGRRVQRARGREQARREGARKGGHAGACMARGHVHVRVPGRMREGSSVRRGGDRHGVGARARVGTRGHARRAGTCTARTRGRWRGRARCPGHVHGADEVPRAIKTDGNIIRGLC</sequence>
<comment type="caution">
    <text evidence="2">The sequence shown here is derived from an EMBL/GenBank/DDBJ whole genome shotgun (WGS) entry which is preliminary data.</text>
</comment>
<accession>A0AAD7E716</accession>
<evidence type="ECO:0000313" key="3">
    <source>
        <dbReference type="Proteomes" id="UP001219525"/>
    </source>
</evidence>
<protein>
    <submittedName>
        <fullName evidence="2">Uncharacterized protein</fullName>
    </submittedName>
</protein>
<feature type="region of interest" description="Disordered" evidence="1">
    <location>
        <begin position="1"/>
        <end position="83"/>
    </location>
</feature>
<feature type="compositionally biased region" description="Basic and acidic residues" evidence="1">
    <location>
        <begin position="46"/>
        <end position="61"/>
    </location>
</feature>
<feature type="compositionally biased region" description="Basic and acidic residues" evidence="1">
    <location>
        <begin position="14"/>
        <end position="25"/>
    </location>
</feature>
<evidence type="ECO:0000313" key="2">
    <source>
        <dbReference type="EMBL" id="KAJ7230737.1"/>
    </source>
</evidence>
<evidence type="ECO:0000256" key="1">
    <source>
        <dbReference type="SAM" id="MobiDB-lite"/>
    </source>
</evidence>
<dbReference type="Proteomes" id="UP001219525">
    <property type="component" value="Unassembled WGS sequence"/>
</dbReference>
<name>A0AAD7E716_9AGAR</name>
<proteinExistence type="predicted"/>
<dbReference type="AlphaFoldDB" id="A0AAD7E716"/>
<reference evidence="2" key="1">
    <citation type="submission" date="2023-03" db="EMBL/GenBank/DDBJ databases">
        <title>Massive genome expansion in bonnet fungi (Mycena s.s.) driven by repeated elements and novel gene families across ecological guilds.</title>
        <authorList>
            <consortium name="Lawrence Berkeley National Laboratory"/>
            <person name="Harder C.B."/>
            <person name="Miyauchi S."/>
            <person name="Viragh M."/>
            <person name="Kuo A."/>
            <person name="Thoen E."/>
            <person name="Andreopoulos B."/>
            <person name="Lu D."/>
            <person name="Skrede I."/>
            <person name="Drula E."/>
            <person name="Henrissat B."/>
            <person name="Morin E."/>
            <person name="Kohler A."/>
            <person name="Barry K."/>
            <person name="LaButti K."/>
            <person name="Morin E."/>
            <person name="Salamov A."/>
            <person name="Lipzen A."/>
            <person name="Mereny Z."/>
            <person name="Hegedus B."/>
            <person name="Baldrian P."/>
            <person name="Stursova M."/>
            <person name="Weitz H."/>
            <person name="Taylor A."/>
            <person name="Grigoriev I.V."/>
            <person name="Nagy L.G."/>
            <person name="Martin F."/>
            <person name="Kauserud H."/>
        </authorList>
    </citation>
    <scope>NUCLEOTIDE SEQUENCE</scope>
    <source>
        <strain evidence="2">9144</strain>
    </source>
</reference>
<gene>
    <name evidence="2" type="ORF">GGX14DRAFT_384635</name>
</gene>